<gene>
    <name evidence="1" type="ORF">BaRGS_00004846</name>
</gene>
<keyword evidence="2" id="KW-1185">Reference proteome</keyword>
<reference evidence="1 2" key="1">
    <citation type="journal article" date="2023" name="Sci. Data">
        <title>Genome assembly of the Korean intertidal mud-creeper Batillaria attramentaria.</title>
        <authorList>
            <person name="Patra A.K."/>
            <person name="Ho P.T."/>
            <person name="Jun S."/>
            <person name="Lee S.J."/>
            <person name="Kim Y."/>
            <person name="Won Y.J."/>
        </authorList>
    </citation>
    <scope>NUCLEOTIDE SEQUENCE [LARGE SCALE GENOMIC DNA]</scope>
    <source>
        <strain evidence="1">Wonlab-2016</strain>
    </source>
</reference>
<proteinExistence type="predicted"/>
<evidence type="ECO:0000313" key="2">
    <source>
        <dbReference type="Proteomes" id="UP001519460"/>
    </source>
</evidence>
<dbReference type="Proteomes" id="UP001519460">
    <property type="component" value="Unassembled WGS sequence"/>
</dbReference>
<feature type="non-terminal residue" evidence="1">
    <location>
        <position position="76"/>
    </location>
</feature>
<comment type="caution">
    <text evidence="1">The sequence shown here is derived from an EMBL/GenBank/DDBJ whole genome shotgun (WGS) entry which is preliminary data.</text>
</comment>
<protein>
    <submittedName>
        <fullName evidence="1">Uncharacterized protein</fullName>
    </submittedName>
</protein>
<dbReference type="AlphaFoldDB" id="A0ABD0LWG0"/>
<evidence type="ECO:0000313" key="1">
    <source>
        <dbReference type="EMBL" id="KAK7503723.1"/>
    </source>
</evidence>
<dbReference type="EMBL" id="JACVVK020000018">
    <property type="protein sequence ID" value="KAK7503723.1"/>
    <property type="molecule type" value="Genomic_DNA"/>
</dbReference>
<organism evidence="1 2">
    <name type="scientific">Batillaria attramentaria</name>
    <dbReference type="NCBI Taxonomy" id="370345"/>
    <lineage>
        <taxon>Eukaryota</taxon>
        <taxon>Metazoa</taxon>
        <taxon>Spiralia</taxon>
        <taxon>Lophotrochozoa</taxon>
        <taxon>Mollusca</taxon>
        <taxon>Gastropoda</taxon>
        <taxon>Caenogastropoda</taxon>
        <taxon>Sorbeoconcha</taxon>
        <taxon>Cerithioidea</taxon>
        <taxon>Batillariidae</taxon>
        <taxon>Batillaria</taxon>
    </lineage>
</organism>
<accession>A0ABD0LWG0</accession>
<sequence>MTEYTGRTGCLVRLTSGSTFSMLQGQSQWTEWPMLCGLYPTIFRQAPSSEQGGSSGREIYVCCPPLESVERRLTGE</sequence>
<name>A0ABD0LWG0_9CAEN</name>